<dbReference type="EMBL" id="GGFL01009867">
    <property type="protein sequence ID" value="MBW74045.1"/>
    <property type="molecule type" value="Transcribed_RNA"/>
</dbReference>
<proteinExistence type="predicted"/>
<accession>A0A2M4D911</accession>
<evidence type="ECO:0000313" key="1">
    <source>
        <dbReference type="EMBL" id="MBW74045.1"/>
    </source>
</evidence>
<sequence>MMPKIPLLAVPRFVRAFHSQMLITSWLGKRKFRFLVDPFQFHRSTRQLDKRYFAAKSKSSASHSRIFCDAIPSISREKPVVIVRYSRQASNYRSAH</sequence>
<organism evidence="1">
    <name type="scientific">Anopheles darlingi</name>
    <name type="common">Mosquito</name>
    <dbReference type="NCBI Taxonomy" id="43151"/>
    <lineage>
        <taxon>Eukaryota</taxon>
        <taxon>Metazoa</taxon>
        <taxon>Ecdysozoa</taxon>
        <taxon>Arthropoda</taxon>
        <taxon>Hexapoda</taxon>
        <taxon>Insecta</taxon>
        <taxon>Pterygota</taxon>
        <taxon>Neoptera</taxon>
        <taxon>Endopterygota</taxon>
        <taxon>Diptera</taxon>
        <taxon>Nematocera</taxon>
        <taxon>Culicoidea</taxon>
        <taxon>Culicidae</taxon>
        <taxon>Anophelinae</taxon>
        <taxon>Anopheles</taxon>
    </lineage>
</organism>
<dbReference type="AlphaFoldDB" id="A0A2M4D911"/>
<name>A0A2M4D911_ANODA</name>
<reference evidence="1" key="1">
    <citation type="submission" date="2018-01" db="EMBL/GenBank/DDBJ databases">
        <title>An insight into the sialome of Amazonian anophelines.</title>
        <authorList>
            <person name="Ribeiro J.M."/>
            <person name="Scarpassa V."/>
            <person name="Calvo E."/>
        </authorList>
    </citation>
    <scope>NUCLEOTIDE SEQUENCE</scope>
</reference>
<protein>
    <submittedName>
        <fullName evidence="1">Putative secreted protein</fullName>
    </submittedName>
</protein>